<dbReference type="InterPro" id="IPR008920">
    <property type="entry name" value="TF_FadR/GntR_C"/>
</dbReference>
<dbReference type="EMBL" id="BPQJ01000085">
    <property type="protein sequence ID" value="GJD66853.1"/>
    <property type="molecule type" value="Genomic_DNA"/>
</dbReference>
<keyword evidence="1" id="KW-0805">Transcription regulation</keyword>
<dbReference type="PROSITE" id="PS50949">
    <property type="entry name" value="HTH_GNTR"/>
    <property type="match status" value="1"/>
</dbReference>
<feature type="domain" description="HTH gntR-type" evidence="4">
    <location>
        <begin position="15"/>
        <end position="83"/>
    </location>
</feature>
<evidence type="ECO:0000259" key="4">
    <source>
        <dbReference type="PROSITE" id="PS50949"/>
    </source>
</evidence>
<organism evidence="5 6">
    <name type="scientific">Methylobacterium frigidaeris</name>
    <dbReference type="NCBI Taxonomy" id="2038277"/>
    <lineage>
        <taxon>Bacteria</taxon>
        <taxon>Pseudomonadati</taxon>
        <taxon>Pseudomonadota</taxon>
        <taxon>Alphaproteobacteria</taxon>
        <taxon>Hyphomicrobiales</taxon>
        <taxon>Methylobacteriaceae</taxon>
        <taxon>Methylobacterium</taxon>
    </lineage>
</organism>
<protein>
    <submittedName>
        <fullName evidence="5">HTH-type transcriptional repressor NanR</fullName>
    </submittedName>
</protein>
<accession>A0AA37HJD7</accession>
<dbReference type="Pfam" id="PF07729">
    <property type="entry name" value="FCD"/>
    <property type="match status" value="1"/>
</dbReference>
<dbReference type="Pfam" id="PF00392">
    <property type="entry name" value="GntR"/>
    <property type="match status" value="1"/>
</dbReference>
<evidence type="ECO:0000256" key="3">
    <source>
        <dbReference type="ARBA" id="ARBA00023163"/>
    </source>
</evidence>
<dbReference type="RefSeq" id="WP_238193738.1">
    <property type="nucleotide sequence ID" value="NZ_BPQJ01000085.1"/>
</dbReference>
<gene>
    <name evidence="5" type="primary">nanR_6</name>
    <name evidence="5" type="ORF">MPEAHAMD_7052</name>
</gene>
<keyword evidence="6" id="KW-1185">Reference proteome</keyword>
<dbReference type="Gene3D" id="1.10.10.10">
    <property type="entry name" value="Winged helix-like DNA-binding domain superfamily/Winged helix DNA-binding domain"/>
    <property type="match status" value="1"/>
</dbReference>
<name>A0AA37HJD7_9HYPH</name>
<dbReference type="Proteomes" id="UP001055286">
    <property type="component" value="Unassembled WGS sequence"/>
</dbReference>
<dbReference type="SUPFAM" id="SSF48008">
    <property type="entry name" value="GntR ligand-binding domain-like"/>
    <property type="match status" value="1"/>
</dbReference>
<dbReference type="SUPFAM" id="SSF46785">
    <property type="entry name" value="Winged helix' DNA-binding domain"/>
    <property type="match status" value="1"/>
</dbReference>
<evidence type="ECO:0000256" key="1">
    <source>
        <dbReference type="ARBA" id="ARBA00023015"/>
    </source>
</evidence>
<keyword evidence="3" id="KW-0804">Transcription</keyword>
<dbReference type="Gene3D" id="1.20.120.530">
    <property type="entry name" value="GntR ligand-binding domain-like"/>
    <property type="match status" value="1"/>
</dbReference>
<dbReference type="CDD" id="cd07377">
    <property type="entry name" value="WHTH_GntR"/>
    <property type="match status" value="1"/>
</dbReference>
<evidence type="ECO:0000313" key="5">
    <source>
        <dbReference type="EMBL" id="GJD66853.1"/>
    </source>
</evidence>
<proteinExistence type="predicted"/>
<dbReference type="AlphaFoldDB" id="A0AA37HJD7"/>
<dbReference type="InterPro" id="IPR000524">
    <property type="entry name" value="Tscrpt_reg_HTH_GntR"/>
</dbReference>
<dbReference type="InterPro" id="IPR036390">
    <property type="entry name" value="WH_DNA-bd_sf"/>
</dbReference>
<dbReference type="InterPro" id="IPR036388">
    <property type="entry name" value="WH-like_DNA-bd_sf"/>
</dbReference>
<dbReference type="GO" id="GO:0003700">
    <property type="term" value="F:DNA-binding transcription factor activity"/>
    <property type="evidence" value="ECO:0007669"/>
    <property type="project" value="InterPro"/>
</dbReference>
<reference evidence="5" key="2">
    <citation type="submission" date="2021-08" db="EMBL/GenBank/DDBJ databases">
        <authorList>
            <person name="Tani A."/>
            <person name="Ola A."/>
            <person name="Ogura Y."/>
            <person name="Katsura K."/>
            <person name="Hayashi T."/>
        </authorList>
    </citation>
    <scope>NUCLEOTIDE SEQUENCE</scope>
    <source>
        <strain evidence="5">JCM 32048</strain>
    </source>
</reference>
<comment type="caution">
    <text evidence="5">The sequence shown here is derived from an EMBL/GenBank/DDBJ whole genome shotgun (WGS) entry which is preliminary data.</text>
</comment>
<sequence length="243" mass="26580">MNDAQLESFTRRTKPRRIDHVVATLGREIVQGITPVGALVAPEPELEQRFEVSRGVVREAVKILAAKGLIEVRPRHGTRVLSVENWSLLDRDVLGWLVERPAADLNLLLAIQEVRSIIEPEAAALAAERGSESDLQRIDAALAAMETSHDSKSATAADKAFHLAILHATHNPVLQGFSGAINAILSAVFFVAVGTSGWFEENLPNHATAARAIRERDPDGARIAMKQVLAFTGDRLEQRKRAR</sequence>
<keyword evidence="2" id="KW-0238">DNA-binding</keyword>
<dbReference type="SMART" id="SM00895">
    <property type="entry name" value="FCD"/>
    <property type="match status" value="1"/>
</dbReference>
<dbReference type="PRINTS" id="PR00035">
    <property type="entry name" value="HTHGNTR"/>
</dbReference>
<dbReference type="PANTHER" id="PTHR43537">
    <property type="entry name" value="TRANSCRIPTIONAL REGULATOR, GNTR FAMILY"/>
    <property type="match status" value="1"/>
</dbReference>
<dbReference type="PANTHER" id="PTHR43537:SF44">
    <property type="entry name" value="GNTR FAMILY REGULATORY PROTEIN"/>
    <property type="match status" value="1"/>
</dbReference>
<dbReference type="InterPro" id="IPR011711">
    <property type="entry name" value="GntR_C"/>
</dbReference>
<dbReference type="GO" id="GO:0003677">
    <property type="term" value="F:DNA binding"/>
    <property type="evidence" value="ECO:0007669"/>
    <property type="project" value="UniProtKB-KW"/>
</dbReference>
<dbReference type="SMART" id="SM00345">
    <property type="entry name" value="HTH_GNTR"/>
    <property type="match status" value="1"/>
</dbReference>
<evidence type="ECO:0000256" key="2">
    <source>
        <dbReference type="ARBA" id="ARBA00023125"/>
    </source>
</evidence>
<evidence type="ECO:0000313" key="6">
    <source>
        <dbReference type="Proteomes" id="UP001055286"/>
    </source>
</evidence>
<reference evidence="5" key="1">
    <citation type="journal article" date="2016" name="Front. Microbiol.">
        <title>Genome Sequence of the Piezophilic, Mesophilic Sulfate-Reducing Bacterium Desulfovibrio indicus J2T.</title>
        <authorList>
            <person name="Cao J."/>
            <person name="Maignien L."/>
            <person name="Shao Z."/>
            <person name="Alain K."/>
            <person name="Jebbar M."/>
        </authorList>
    </citation>
    <scope>NUCLEOTIDE SEQUENCE</scope>
    <source>
        <strain evidence="5">JCM 32048</strain>
    </source>
</reference>